<dbReference type="Pfam" id="PF08373">
    <property type="entry name" value="RAP"/>
    <property type="match status" value="1"/>
</dbReference>
<dbReference type="InterPro" id="IPR010622">
    <property type="entry name" value="FAST_Leu-rich"/>
</dbReference>
<feature type="domain" description="RAP" evidence="3">
    <location>
        <begin position="829"/>
        <end position="889"/>
    </location>
</feature>
<comment type="subcellular location">
    <subcellularLocation>
        <location evidence="1">Mitochondrion</location>
    </subcellularLocation>
</comment>
<dbReference type="InterPro" id="IPR013584">
    <property type="entry name" value="RAP"/>
</dbReference>
<keyword evidence="5" id="KW-1185">Reference proteome</keyword>
<dbReference type="AlphaFoldDB" id="A0A9Q1C1J0"/>
<dbReference type="GO" id="GO:0003723">
    <property type="term" value="F:RNA binding"/>
    <property type="evidence" value="ECO:0007669"/>
    <property type="project" value="TreeGrafter"/>
</dbReference>
<comment type="caution">
    <text evidence="4">The sequence shown here is derived from an EMBL/GenBank/DDBJ whole genome shotgun (WGS) entry which is preliminary data.</text>
</comment>
<dbReference type="PROSITE" id="PS51286">
    <property type="entry name" value="RAP"/>
    <property type="match status" value="1"/>
</dbReference>
<dbReference type="InterPro" id="IPR013579">
    <property type="entry name" value="FAST_2"/>
</dbReference>
<dbReference type="Proteomes" id="UP001152320">
    <property type="component" value="Chromosome 9"/>
</dbReference>
<evidence type="ECO:0000259" key="3">
    <source>
        <dbReference type="PROSITE" id="PS51286"/>
    </source>
</evidence>
<keyword evidence="2" id="KW-0496">Mitochondrion</keyword>
<keyword evidence="4" id="KW-0418">Kinase</keyword>
<gene>
    <name evidence="4" type="ORF">HOLleu_20710</name>
</gene>
<dbReference type="SMART" id="SM00952">
    <property type="entry name" value="RAP"/>
    <property type="match status" value="1"/>
</dbReference>
<dbReference type="GO" id="GO:0000963">
    <property type="term" value="P:mitochondrial RNA processing"/>
    <property type="evidence" value="ECO:0007669"/>
    <property type="project" value="TreeGrafter"/>
</dbReference>
<dbReference type="GO" id="GO:0016301">
    <property type="term" value="F:kinase activity"/>
    <property type="evidence" value="ECO:0007669"/>
    <property type="project" value="UniProtKB-KW"/>
</dbReference>
<dbReference type="InterPro" id="IPR050870">
    <property type="entry name" value="FAST_kinase"/>
</dbReference>
<dbReference type="GO" id="GO:0035770">
    <property type="term" value="C:ribonucleoprotein granule"/>
    <property type="evidence" value="ECO:0007669"/>
    <property type="project" value="TreeGrafter"/>
</dbReference>
<dbReference type="PANTHER" id="PTHR21228:SF72">
    <property type="entry name" value="LD32258P"/>
    <property type="match status" value="1"/>
</dbReference>
<dbReference type="OrthoDB" id="385235at2759"/>
<reference evidence="4" key="1">
    <citation type="submission" date="2021-10" db="EMBL/GenBank/DDBJ databases">
        <title>Tropical sea cucumber genome reveals ecological adaptation and Cuvierian tubules defense mechanism.</title>
        <authorList>
            <person name="Chen T."/>
        </authorList>
    </citation>
    <scope>NUCLEOTIDE SEQUENCE</scope>
    <source>
        <strain evidence="4">Nanhai2018</strain>
        <tissue evidence="4">Muscle</tissue>
    </source>
</reference>
<dbReference type="GO" id="GO:0005759">
    <property type="term" value="C:mitochondrial matrix"/>
    <property type="evidence" value="ECO:0007669"/>
    <property type="project" value="TreeGrafter"/>
</dbReference>
<proteinExistence type="predicted"/>
<dbReference type="EMBL" id="JAIZAY010000009">
    <property type="protein sequence ID" value="KAJ8036667.1"/>
    <property type="molecule type" value="Genomic_DNA"/>
</dbReference>
<dbReference type="PANTHER" id="PTHR21228">
    <property type="entry name" value="FAST LEU-RICH DOMAIN-CONTAINING"/>
    <property type="match status" value="1"/>
</dbReference>
<keyword evidence="4" id="KW-0808">Transferase</keyword>
<evidence type="ECO:0000256" key="2">
    <source>
        <dbReference type="ARBA" id="ARBA00023128"/>
    </source>
</evidence>
<sequence length="946" mass="108172">MARAAVRCTSIFTKTPISSVLPFRGVTASSVCSFMCNVKSLNVMPLVDKSSCRLPNHPHASTAIFTAGYFSSHNPTISPDPLVDKIQSAKTVDELFHLIGTRKAKLSENHISQAFFVLIALRQGAENQDKFADMVVSRPEFTSLCDLAENRVSSFEDVMLVNVLYCAFKLLKTPSHSLIRELRNEALVRVNSLHTPQLSKVAVCLADLGEKKGKAMGQLVEAVSNSLGKTKHLRELSTFMKECNVLMSNELKSRVLVKLRELVDPNCENIHDATASDFRKVFMSIDKFTDDYDSVLHKCTNFMWKYLEEVSTRELCVLLSCVDHLQYKNNYLANHLKDLLQSQLLSIKDPVDMALTTELLAFDAPAHVKFQLEANALRLVDDLPLGALGNLCTGLRRMGYISRTPLHDKLNDLTRFDSPELTLETLLPMVEYYTHLPWMTEETWDRLKQEIYKMTMEQINPANFLRGFYILSLIPTFRANEGIFKRAMCMLPQLHTTGTNSLFRAMKRIVEKSEKTGKVADVCLNAVNAAQDRAMKFLHKNTSPNFLIGLLTSILEEGGDMELVDALFKQLTSNINKIEPHHAVECARSLYKTRYLSKELMDRIVEVTMPNIHKVTPMQVLYLISPFCSLNYQPSNSDKFFKACTDRVIPFMENLPCGFLVDMAHLMSYNQLFPEEMLRHIFSLEFLTKLDEELEDLPDRAEMYRKRLMYLNRTVALECPELQVPWFHEEYCQDMLKNRNVFYHPDVQDVQKNLVEVLGGAQFLRSFVTTPYYYDITFECVLDENETLLPCADYGSVLTKGSGLSGTVLSDLMQWDTQRKQLPEGAQRVAIDYMFSSAYCVNTGHTLGMSIMKKRQLELLGYQYIQIPFFEWKSLALTERVEKEEYLRLKIFSLDQEYLHVSSSPIGMQHDDVNQGFIFAPFLLGKRRTVEDNLALRALQSYDRLS</sequence>
<protein>
    <submittedName>
        <fullName evidence="4">FAST kinase domain-containing protein 1, mitochondrial</fullName>
    </submittedName>
</protein>
<evidence type="ECO:0000313" key="4">
    <source>
        <dbReference type="EMBL" id="KAJ8036667.1"/>
    </source>
</evidence>
<dbReference type="Pfam" id="PF06743">
    <property type="entry name" value="FAST_1"/>
    <property type="match status" value="1"/>
</dbReference>
<organism evidence="4 5">
    <name type="scientific">Holothuria leucospilota</name>
    <name type="common">Black long sea cucumber</name>
    <name type="synonym">Mertensiothuria leucospilota</name>
    <dbReference type="NCBI Taxonomy" id="206669"/>
    <lineage>
        <taxon>Eukaryota</taxon>
        <taxon>Metazoa</taxon>
        <taxon>Echinodermata</taxon>
        <taxon>Eleutherozoa</taxon>
        <taxon>Echinozoa</taxon>
        <taxon>Holothuroidea</taxon>
        <taxon>Aspidochirotacea</taxon>
        <taxon>Aspidochirotida</taxon>
        <taxon>Holothuriidae</taxon>
        <taxon>Holothuria</taxon>
    </lineage>
</organism>
<evidence type="ECO:0000313" key="5">
    <source>
        <dbReference type="Proteomes" id="UP001152320"/>
    </source>
</evidence>
<name>A0A9Q1C1J0_HOLLE</name>
<dbReference type="Pfam" id="PF08368">
    <property type="entry name" value="FAST_2"/>
    <property type="match status" value="1"/>
</dbReference>
<dbReference type="GO" id="GO:0044528">
    <property type="term" value="P:regulation of mitochondrial mRNA stability"/>
    <property type="evidence" value="ECO:0007669"/>
    <property type="project" value="InterPro"/>
</dbReference>
<evidence type="ECO:0000256" key="1">
    <source>
        <dbReference type="ARBA" id="ARBA00004173"/>
    </source>
</evidence>
<accession>A0A9Q1C1J0</accession>